<keyword evidence="4" id="KW-1185">Reference proteome</keyword>
<dbReference type="InterPro" id="IPR050216">
    <property type="entry name" value="LRR_domain-containing"/>
</dbReference>
<evidence type="ECO:0000313" key="3">
    <source>
        <dbReference type="EMBL" id="RZC37936.1"/>
    </source>
</evidence>
<keyword evidence="1" id="KW-0433">Leucine-rich repeat</keyword>
<dbReference type="PROSITE" id="PS51450">
    <property type="entry name" value="LRR"/>
    <property type="match status" value="3"/>
</dbReference>
<dbReference type="SUPFAM" id="SSF52075">
    <property type="entry name" value="Outer arm dynein light chain 1"/>
    <property type="match status" value="1"/>
</dbReference>
<dbReference type="Proteomes" id="UP000292052">
    <property type="component" value="Unassembled WGS sequence"/>
</dbReference>
<dbReference type="InterPro" id="IPR001611">
    <property type="entry name" value="Leu-rich_rpt"/>
</dbReference>
<dbReference type="InterPro" id="IPR003591">
    <property type="entry name" value="Leu-rich_rpt_typical-subtyp"/>
</dbReference>
<dbReference type="PANTHER" id="PTHR48051">
    <property type="match status" value="1"/>
</dbReference>
<dbReference type="PANTHER" id="PTHR48051:SF1">
    <property type="entry name" value="RAS SUPPRESSOR PROTEIN 1"/>
    <property type="match status" value="1"/>
</dbReference>
<name>A0A482VYY9_ASBVE</name>
<keyword evidence="2" id="KW-0677">Repeat</keyword>
<dbReference type="SMART" id="SM00369">
    <property type="entry name" value="LRR_TYP"/>
    <property type="match status" value="3"/>
</dbReference>
<evidence type="ECO:0000313" key="4">
    <source>
        <dbReference type="Proteomes" id="UP000292052"/>
    </source>
</evidence>
<reference evidence="3 4" key="1">
    <citation type="submission" date="2017-03" db="EMBL/GenBank/DDBJ databases">
        <title>Genome of the blue death feigning beetle - Asbolus verrucosus.</title>
        <authorList>
            <person name="Rider S.D."/>
        </authorList>
    </citation>
    <scope>NUCLEOTIDE SEQUENCE [LARGE SCALE GENOMIC DNA]</scope>
    <source>
        <strain evidence="3">Butters</strain>
        <tissue evidence="3">Head and leg muscle</tissue>
    </source>
</reference>
<dbReference type="Pfam" id="PF13855">
    <property type="entry name" value="LRR_8"/>
    <property type="match status" value="1"/>
</dbReference>
<organism evidence="3 4">
    <name type="scientific">Asbolus verrucosus</name>
    <name type="common">Desert ironclad beetle</name>
    <dbReference type="NCBI Taxonomy" id="1661398"/>
    <lineage>
        <taxon>Eukaryota</taxon>
        <taxon>Metazoa</taxon>
        <taxon>Ecdysozoa</taxon>
        <taxon>Arthropoda</taxon>
        <taxon>Hexapoda</taxon>
        <taxon>Insecta</taxon>
        <taxon>Pterygota</taxon>
        <taxon>Neoptera</taxon>
        <taxon>Endopterygota</taxon>
        <taxon>Coleoptera</taxon>
        <taxon>Polyphaga</taxon>
        <taxon>Cucujiformia</taxon>
        <taxon>Tenebrionidae</taxon>
        <taxon>Pimeliinae</taxon>
        <taxon>Asbolus</taxon>
    </lineage>
</organism>
<dbReference type="GO" id="GO:0005737">
    <property type="term" value="C:cytoplasm"/>
    <property type="evidence" value="ECO:0007669"/>
    <property type="project" value="TreeGrafter"/>
</dbReference>
<comment type="caution">
    <text evidence="3">The sequence shown here is derived from an EMBL/GenBank/DDBJ whole genome shotgun (WGS) entry which is preliminary data.</text>
</comment>
<accession>A0A482VYY9</accession>
<gene>
    <name evidence="3" type="ORF">BDFB_011953</name>
</gene>
<dbReference type="AlphaFoldDB" id="A0A482VYY9"/>
<dbReference type="InterPro" id="IPR032675">
    <property type="entry name" value="LRR_dom_sf"/>
</dbReference>
<dbReference type="STRING" id="1661398.A0A482VYY9"/>
<evidence type="ECO:0000256" key="1">
    <source>
        <dbReference type="ARBA" id="ARBA00022614"/>
    </source>
</evidence>
<dbReference type="Gene3D" id="3.80.10.10">
    <property type="entry name" value="Ribonuclease Inhibitor"/>
    <property type="match status" value="1"/>
</dbReference>
<proteinExistence type="predicted"/>
<dbReference type="EMBL" id="QDEB01047777">
    <property type="protein sequence ID" value="RZC37936.1"/>
    <property type="molecule type" value="Genomic_DNA"/>
</dbReference>
<protein>
    <submittedName>
        <fullName evidence="3">LRR 8 domain containing protein</fullName>
    </submittedName>
</protein>
<dbReference type="OrthoDB" id="40118at2759"/>
<sequence>MSEFDIILDSSQQNLKEVPARILQMCNLKMLYLQKNYIIELPKDFFLKLHQLSWLDLRNNQLTTVPESIAHHQHLENLLLSDNKIETLPNELGLVPKLKVLQIANNPIAYPSHKIIAQGTKSVCSYLKNQYEKTICPRDESEKMKIAQEEREMQEEKEIRVVEDFANELPVEESINSSLVVKSLSKDKRDERIIHKITKDPAHKIHVKSYYDEDKCVRASTQTSDYSILSKETLKQNWLDKLKVLLEEQEKILQQERLDYLTKLLYKLKIGVCRNLQALSSWRNQKLVVPPTSQQEDTTPYATYPEYDTILSRADLTKQIDKLIERNRNPPKKEDLGKLINDLIGQLKDMETTYVGTKSPRAEIEAAGTEIKKIMDVHKKLLKLQQVNALT</sequence>
<evidence type="ECO:0000256" key="2">
    <source>
        <dbReference type="ARBA" id="ARBA00022737"/>
    </source>
</evidence>